<dbReference type="InterPro" id="IPR036890">
    <property type="entry name" value="HATPase_C_sf"/>
</dbReference>
<feature type="transmembrane region" description="Helical" evidence="1">
    <location>
        <begin position="132"/>
        <end position="151"/>
    </location>
</feature>
<dbReference type="AlphaFoldDB" id="A0A9J6RKA2"/>
<feature type="transmembrane region" description="Helical" evidence="1">
    <location>
        <begin position="57"/>
        <end position="78"/>
    </location>
</feature>
<keyword evidence="1" id="KW-1133">Transmembrane helix</keyword>
<dbReference type="InterPro" id="IPR050640">
    <property type="entry name" value="Bact_2-comp_sensor_kinase"/>
</dbReference>
<dbReference type="Pfam" id="PF06580">
    <property type="entry name" value="His_kinase"/>
    <property type="match status" value="1"/>
</dbReference>
<dbReference type="InterPro" id="IPR010559">
    <property type="entry name" value="Sig_transdc_His_kin_internal"/>
</dbReference>
<dbReference type="PANTHER" id="PTHR34220:SF7">
    <property type="entry name" value="SENSOR HISTIDINE KINASE YPDA"/>
    <property type="match status" value="1"/>
</dbReference>
<keyword evidence="3" id="KW-0418">Kinase</keyword>
<organism evidence="3 4">
    <name type="scientific">Dasania phycosphaerae</name>
    <dbReference type="NCBI Taxonomy" id="2950436"/>
    <lineage>
        <taxon>Bacteria</taxon>
        <taxon>Pseudomonadati</taxon>
        <taxon>Pseudomonadota</taxon>
        <taxon>Gammaproteobacteria</taxon>
        <taxon>Cellvibrionales</taxon>
        <taxon>Spongiibacteraceae</taxon>
        <taxon>Dasania</taxon>
    </lineage>
</organism>
<gene>
    <name evidence="3" type="ORF">O0V09_06865</name>
</gene>
<sequence>MDDNKHNNSASSLRDQPQGFFLPDLCQVKAVLFLVLLAELLALVLTLDDSGVSHFSWQGFALKSLFCQWAFLASAACLCQLRPSLSRMPLAWGAASSYGLILLLVAALALLGQWLMAGAALDGRWSPNGDQLLATTLIAAVLAGIALRYFYLAQQLQQRQQAELQARIQALQSRIRPHFLFNSMNIIASLIAVKPQAAERAVEDLSALFRASLNDSNSPMTLADEIELCQSYVRIEQNRLGERLQVEWQLAGVPMSLAMPSLVLQPLLENAIYHGIQNLAQGGKVTVAASYEQGILRLSISNPYNPDLPHRHGNRIALPNIEHRLKALFGERASLTTEQDAGRYSVQLSYPVSLGDQE</sequence>
<dbReference type="GO" id="GO:0000155">
    <property type="term" value="F:phosphorelay sensor kinase activity"/>
    <property type="evidence" value="ECO:0007669"/>
    <property type="project" value="InterPro"/>
</dbReference>
<dbReference type="Proteomes" id="UP001069090">
    <property type="component" value="Unassembled WGS sequence"/>
</dbReference>
<evidence type="ECO:0000313" key="4">
    <source>
        <dbReference type="Proteomes" id="UP001069090"/>
    </source>
</evidence>
<reference evidence="3 4" key="1">
    <citation type="submission" date="2022-12" db="EMBL/GenBank/DDBJ databases">
        <title>Dasania phycosphaerae sp. nov., isolated from particulate material of the south coast of Korea.</title>
        <authorList>
            <person name="Jiang Y."/>
        </authorList>
    </citation>
    <scope>NUCLEOTIDE SEQUENCE [LARGE SCALE GENOMIC DNA]</scope>
    <source>
        <strain evidence="3 4">GY-19</strain>
    </source>
</reference>
<feature type="domain" description="Signal transduction histidine kinase internal region" evidence="2">
    <location>
        <begin position="166"/>
        <end position="244"/>
    </location>
</feature>
<accession>A0A9J6RKA2</accession>
<keyword evidence="1" id="KW-0812">Transmembrane</keyword>
<keyword evidence="4" id="KW-1185">Reference proteome</keyword>
<keyword evidence="3" id="KW-0808">Transferase</keyword>
<proteinExistence type="predicted"/>
<name>A0A9J6RKA2_9GAMM</name>
<keyword evidence="1" id="KW-0472">Membrane</keyword>
<comment type="caution">
    <text evidence="3">The sequence shown here is derived from an EMBL/GenBank/DDBJ whole genome shotgun (WGS) entry which is preliminary data.</text>
</comment>
<evidence type="ECO:0000313" key="3">
    <source>
        <dbReference type="EMBL" id="MCZ0864915.1"/>
    </source>
</evidence>
<protein>
    <submittedName>
        <fullName evidence="3">Sensor histidine kinase</fullName>
    </submittedName>
</protein>
<evidence type="ECO:0000259" key="2">
    <source>
        <dbReference type="Pfam" id="PF06580"/>
    </source>
</evidence>
<dbReference type="GO" id="GO:0016020">
    <property type="term" value="C:membrane"/>
    <property type="evidence" value="ECO:0007669"/>
    <property type="project" value="InterPro"/>
</dbReference>
<dbReference type="RefSeq" id="WP_258331068.1">
    <property type="nucleotide sequence ID" value="NZ_JAPTGG010000004.1"/>
</dbReference>
<dbReference type="PANTHER" id="PTHR34220">
    <property type="entry name" value="SENSOR HISTIDINE KINASE YPDA"/>
    <property type="match status" value="1"/>
</dbReference>
<dbReference type="EMBL" id="JAPTGG010000004">
    <property type="protein sequence ID" value="MCZ0864915.1"/>
    <property type="molecule type" value="Genomic_DNA"/>
</dbReference>
<evidence type="ECO:0000256" key="1">
    <source>
        <dbReference type="SAM" id="Phobius"/>
    </source>
</evidence>
<feature type="transmembrane region" description="Helical" evidence="1">
    <location>
        <begin position="90"/>
        <end position="112"/>
    </location>
</feature>
<dbReference type="Gene3D" id="3.30.565.10">
    <property type="entry name" value="Histidine kinase-like ATPase, C-terminal domain"/>
    <property type="match status" value="1"/>
</dbReference>
<feature type="transmembrane region" description="Helical" evidence="1">
    <location>
        <begin position="21"/>
        <end position="45"/>
    </location>
</feature>
<dbReference type="SUPFAM" id="SSF55874">
    <property type="entry name" value="ATPase domain of HSP90 chaperone/DNA topoisomerase II/histidine kinase"/>
    <property type="match status" value="1"/>
</dbReference>